<evidence type="ECO:0000313" key="2">
    <source>
        <dbReference type="EMBL" id="NJC33550.1"/>
    </source>
</evidence>
<dbReference type="RefSeq" id="WP_167953524.1">
    <property type="nucleotide sequence ID" value="NZ_JAATJE010000001.1"/>
</dbReference>
<proteinExistence type="predicted"/>
<keyword evidence="1" id="KW-0812">Transmembrane</keyword>
<organism evidence="2 3">
    <name type="scientific">Sphingomonas jejuensis</name>
    <dbReference type="NCBI Taxonomy" id="904715"/>
    <lineage>
        <taxon>Bacteria</taxon>
        <taxon>Pseudomonadati</taxon>
        <taxon>Pseudomonadota</taxon>
        <taxon>Alphaproteobacteria</taxon>
        <taxon>Sphingomonadales</taxon>
        <taxon>Sphingomonadaceae</taxon>
        <taxon>Sphingomonas</taxon>
    </lineage>
</organism>
<feature type="transmembrane region" description="Helical" evidence="1">
    <location>
        <begin position="36"/>
        <end position="55"/>
    </location>
</feature>
<keyword evidence="1" id="KW-1133">Transmembrane helix</keyword>
<keyword evidence="1" id="KW-0472">Membrane</keyword>
<evidence type="ECO:0000256" key="1">
    <source>
        <dbReference type="SAM" id="Phobius"/>
    </source>
</evidence>
<keyword evidence="3" id="KW-1185">Reference proteome</keyword>
<accession>A0ABX0XJY6</accession>
<protein>
    <submittedName>
        <fullName evidence="2">Uncharacterized protein</fullName>
    </submittedName>
</protein>
<reference evidence="2 3" key="1">
    <citation type="submission" date="2020-03" db="EMBL/GenBank/DDBJ databases">
        <title>Genomic Encyclopedia of Type Strains, Phase IV (KMG-IV): sequencing the most valuable type-strain genomes for metagenomic binning, comparative biology and taxonomic classification.</title>
        <authorList>
            <person name="Goeker M."/>
        </authorList>
    </citation>
    <scope>NUCLEOTIDE SEQUENCE [LARGE SCALE GENOMIC DNA]</scope>
    <source>
        <strain evidence="2 3">DSM 27651</strain>
    </source>
</reference>
<name>A0ABX0XJY6_9SPHN</name>
<evidence type="ECO:0000313" key="3">
    <source>
        <dbReference type="Proteomes" id="UP000734218"/>
    </source>
</evidence>
<dbReference type="Proteomes" id="UP000734218">
    <property type="component" value="Unassembled WGS sequence"/>
</dbReference>
<dbReference type="EMBL" id="JAATJE010000001">
    <property type="protein sequence ID" value="NJC33550.1"/>
    <property type="molecule type" value="Genomic_DNA"/>
</dbReference>
<comment type="caution">
    <text evidence="2">The sequence shown here is derived from an EMBL/GenBank/DDBJ whole genome shotgun (WGS) entry which is preliminary data.</text>
</comment>
<sequence length="57" mass="5749">MRTSVCCTEAVFHGETAGNGDATCSSAVHFTAMLKAIIPLAASLVVLTATVTCAFTG</sequence>
<gene>
    <name evidence="2" type="ORF">GGR88_001024</name>
</gene>